<keyword evidence="2" id="KW-0808">Transferase</keyword>
<sequence length="284" mass="29005">MGSCLAGRISAEVALARLLLGGKTAAGIRAELDARRPEPPGPRWGAMRRLLDGHDAALDRLAAEIAETGGDHSALGGPGAGGVARIAAFFDRAVSHSPEAAVALYSLGDPGILAAATAEAVRWLEGADLLRPGADVLDLGCGFGRVAAALSPRCRSVLGLDVSAGMVAEARRRHAGLPNARFETTPGLDLSALPAGVFDLVLAVDSFPYLVQAGVADAHVAGAARALRAGGALAALNLSYRGDPDRDRADAARWAEAHGMALEVAGATPFALWDGAVFAFRRAP</sequence>
<reference evidence="2 3" key="1">
    <citation type="journal article" date="2019" name="Int. J. Syst. Evol. Microbiol.">
        <title>The Global Catalogue of Microorganisms (GCM) 10K type strain sequencing project: providing services to taxonomists for standard genome sequencing and annotation.</title>
        <authorList>
            <consortium name="The Broad Institute Genomics Platform"/>
            <consortium name="The Broad Institute Genome Sequencing Center for Infectious Disease"/>
            <person name="Wu L."/>
            <person name="Ma J."/>
        </authorList>
    </citation>
    <scope>NUCLEOTIDE SEQUENCE [LARGE SCALE GENOMIC DNA]</scope>
    <source>
        <strain evidence="2 3">JCM 9933</strain>
    </source>
</reference>
<keyword evidence="2" id="KW-0489">Methyltransferase</keyword>
<dbReference type="GO" id="GO:0032259">
    <property type="term" value="P:methylation"/>
    <property type="evidence" value="ECO:0007669"/>
    <property type="project" value="UniProtKB-KW"/>
</dbReference>
<evidence type="ECO:0000313" key="3">
    <source>
        <dbReference type="Proteomes" id="UP001501588"/>
    </source>
</evidence>
<dbReference type="Gene3D" id="3.40.50.150">
    <property type="entry name" value="Vaccinia Virus protein VP39"/>
    <property type="match status" value="1"/>
</dbReference>
<protein>
    <submittedName>
        <fullName evidence="2">Class I SAM-dependent methyltransferase</fullName>
    </submittedName>
</protein>
<dbReference type="PANTHER" id="PTHR42912">
    <property type="entry name" value="METHYLTRANSFERASE"/>
    <property type="match status" value="1"/>
</dbReference>
<keyword evidence="3" id="KW-1185">Reference proteome</keyword>
<dbReference type="InterPro" id="IPR041698">
    <property type="entry name" value="Methyltransf_25"/>
</dbReference>
<dbReference type="InterPro" id="IPR029063">
    <property type="entry name" value="SAM-dependent_MTases_sf"/>
</dbReference>
<evidence type="ECO:0000313" key="2">
    <source>
        <dbReference type="EMBL" id="GAA0586888.1"/>
    </source>
</evidence>
<dbReference type="Proteomes" id="UP001501588">
    <property type="component" value="Unassembled WGS sequence"/>
</dbReference>
<gene>
    <name evidence="2" type="ORF">GCM10009416_26710</name>
</gene>
<dbReference type="RefSeq" id="WP_343895815.1">
    <property type="nucleotide sequence ID" value="NZ_BAAAFZ010000038.1"/>
</dbReference>
<dbReference type="SUPFAM" id="SSF53335">
    <property type="entry name" value="S-adenosyl-L-methionine-dependent methyltransferases"/>
    <property type="match status" value="1"/>
</dbReference>
<proteinExistence type="predicted"/>
<dbReference type="Pfam" id="PF13649">
    <property type="entry name" value="Methyltransf_25"/>
    <property type="match status" value="1"/>
</dbReference>
<comment type="caution">
    <text evidence="2">The sequence shown here is derived from an EMBL/GenBank/DDBJ whole genome shotgun (WGS) entry which is preliminary data.</text>
</comment>
<dbReference type="InterPro" id="IPR050508">
    <property type="entry name" value="Methyltransf_Superfamily"/>
</dbReference>
<dbReference type="CDD" id="cd02440">
    <property type="entry name" value="AdoMet_MTases"/>
    <property type="match status" value="1"/>
</dbReference>
<dbReference type="EMBL" id="BAAAFZ010000038">
    <property type="protein sequence ID" value="GAA0586888.1"/>
    <property type="molecule type" value="Genomic_DNA"/>
</dbReference>
<accession>A0ABN1FB14</accession>
<evidence type="ECO:0000259" key="1">
    <source>
        <dbReference type="Pfam" id="PF13649"/>
    </source>
</evidence>
<feature type="domain" description="Methyltransferase" evidence="1">
    <location>
        <begin position="136"/>
        <end position="231"/>
    </location>
</feature>
<dbReference type="GO" id="GO:0008168">
    <property type="term" value="F:methyltransferase activity"/>
    <property type="evidence" value="ECO:0007669"/>
    <property type="project" value="UniProtKB-KW"/>
</dbReference>
<organism evidence="2 3">
    <name type="scientific">Craurococcus roseus</name>
    <dbReference type="NCBI Taxonomy" id="77585"/>
    <lineage>
        <taxon>Bacteria</taxon>
        <taxon>Pseudomonadati</taxon>
        <taxon>Pseudomonadota</taxon>
        <taxon>Alphaproteobacteria</taxon>
        <taxon>Acetobacterales</taxon>
        <taxon>Acetobacteraceae</taxon>
        <taxon>Craurococcus</taxon>
    </lineage>
</organism>
<name>A0ABN1FB14_9PROT</name>